<organism evidence="1 2">
    <name type="scientific">Candidatus Rhodoblastus alkanivorans</name>
    <dbReference type="NCBI Taxonomy" id="2954117"/>
    <lineage>
        <taxon>Bacteria</taxon>
        <taxon>Pseudomonadati</taxon>
        <taxon>Pseudomonadota</taxon>
        <taxon>Alphaproteobacteria</taxon>
        <taxon>Hyphomicrobiales</taxon>
        <taxon>Rhodoblastaceae</taxon>
        <taxon>Rhodoblastus</taxon>
    </lineage>
</organism>
<dbReference type="PANTHER" id="PTHR38453">
    <property type="entry name" value="CYTOPLASMIC PROTEIN-RELATED"/>
    <property type="match status" value="1"/>
</dbReference>
<dbReference type="EMBL" id="JAIVFP010000001">
    <property type="protein sequence ID" value="MCI4682923.1"/>
    <property type="molecule type" value="Genomic_DNA"/>
</dbReference>
<reference evidence="1" key="1">
    <citation type="journal article" date="2022" name="ISME J.">
        <title>Identification of active gaseous-alkane degraders at natural gas seeps.</title>
        <authorList>
            <person name="Farhan Ul Haque M."/>
            <person name="Hernandez M."/>
            <person name="Crombie A.T."/>
            <person name="Murrell J.C."/>
        </authorList>
    </citation>
    <scope>NUCLEOTIDE SEQUENCE</scope>
    <source>
        <strain evidence="1">PC2</strain>
    </source>
</reference>
<protein>
    <submittedName>
        <fullName evidence="1">YbdD/YjiX family protein</fullName>
    </submittedName>
</protein>
<proteinExistence type="predicted"/>
<dbReference type="PANTHER" id="PTHR38453:SF1">
    <property type="entry name" value="CYTOPLASMIC PROTEIN"/>
    <property type="match status" value="1"/>
</dbReference>
<evidence type="ECO:0000313" key="2">
    <source>
        <dbReference type="Proteomes" id="UP001139104"/>
    </source>
</evidence>
<name>A0ABS9Z5M7_9HYPH</name>
<accession>A0ABS9Z5M7</accession>
<dbReference type="InterPro" id="IPR007423">
    <property type="entry name" value="Sel_put"/>
</dbReference>
<sequence>MICLDCSPSRLRGIGRKLRQTASLMIGQPDYETYVAHWKQFHPDETPMNRTEFFRNREERRYGGGVSTGGFRCC</sequence>
<dbReference type="Pfam" id="PF04328">
    <property type="entry name" value="Sel_put"/>
    <property type="match status" value="1"/>
</dbReference>
<gene>
    <name evidence="1" type="ORF">K2U94_09125</name>
</gene>
<dbReference type="Proteomes" id="UP001139104">
    <property type="component" value="Unassembled WGS sequence"/>
</dbReference>
<keyword evidence="2" id="KW-1185">Reference proteome</keyword>
<comment type="caution">
    <text evidence="1">The sequence shown here is derived from an EMBL/GenBank/DDBJ whole genome shotgun (WGS) entry which is preliminary data.</text>
</comment>
<evidence type="ECO:0000313" key="1">
    <source>
        <dbReference type="EMBL" id="MCI4682923.1"/>
    </source>
</evidence>